<evidence type="ECO:0000313" key="3">
    <source>
        <dbReference type="EMBL" id="APE29485.1"/>
    </source>
</evidence>
<keyword evidence="4" id="KW-1185">Reference proteome</keyword>
<keyword evidence="1" id="KW-0732">Signal</keyword>
<evidence type="ECO:0000256" key="1">
    <source>
        <dbReference type="SAM" id="SignalP"/>
    </source>
</evidence>
<organism evidence="3 4">
    <name type="scientific">Halomonas aestuarii</name>
    <dbReference type="NCBI Taxonomy" id="1897729"/>
    <lineage>
        <taxon>Bacteria</taxon>
        <taxon>Pseudomonadati</taxon>
        <taxon>Pseudomonadota</taxon>
        <taxon>Gammaproteobacteria</taxon>
        <taxon>Oceanospirillales</taxon>
        <taxon>Halomonadaceae</taxon>
        <taxon>Halomonas</taxon>
    </lineage>
</organism>
<feature type="domain" description="ABC-type transport auxiliary lipoprotein component" evidence="2">
    <location>
        <begin position="29"/>
        <end position="190"/>
    </location>
</feature>
<dbReference type="Pfam" id="PF03886">
    <property type="entry name" value="ABC_trans_aux"/>
    <property type="match status" value="1"/>
</dbReference>
<dbReference type="PROSITE" id="PS51257">
    <property type="entry name" value="PROKAR_LIPOPROTEIN"/>
    <property type="match status" value="1"/>
</dbReference>
<gene>
    <name evidence="3" type="ORF">BOX17_00025</name>
</gene>
<dbReference type="OrthoDB" id="5600407at2"/>
<evidence type="ECO:0000259" key="2">
    <source>
        <dbReference type="Pfam" id="PF03886"/>
    </source>
</evidence>
<name>A0A1J0VBT8_9GAMM</name>
<accession>A0A1J0VBT8</accession>
<evidence type="ECO:0000313" key="4">
    <source>
        <dbReference type="Proteomes" id="UP000181985"/>
    </source>
</evidence>
<feature type="signal peptide" evidence="1">
    <location>
        <begin position="1"/>
        <end position="20"/>
    </location>
</feature>
<dbReference type="Gene3D" id="3.40.50.10610">
    <property type="entry name" value="ABC-type transport auxiliary lipoprotein component"/>
    <property type="match status" value="1"/>
</dbReference>
<dbReference type="RefSeq" id="WP_071941467.1">
    <property type="nucleotide sequence ID" value="NZ_CP018139.1"/>
</dbReference>
<dbReference type="Proteomes" id="UP000181985">
    <property type="component" value="Chromosome"/>
</dbReference>
<dbReference type="KEGG" id="hsi:BOX17_00025"/>
<reference evidence="4" key="1">
    <citation type="submission" date="2016-11" db="EMBL/GenBank/DDBJ databases">
        <title>Halolamina sediminis sp. nov., an extremely halophilic archaeon isolated from solar salt.</title>
        <authorList>
            <person name="Koh H.-W."/>
            <person name="Rani S."/>
            <person name="Park S.-J."/>
        </authorList>
    </citation>
    <scope>NUCLEOTIDE SEQUENCE [LARGE SCALE GENOMIC DNA]</scope>
    <source>
        <strain evidence="4">Hb3</strain>
    </source>
</reference>
<dbReference type="InterPro" id="IPR005586">
    <property type="entry name" value="ABC_trans_aux"/>
</dbReference>
<dbReference type="AlphaFoldDB" id="A0A1J0VBT8"/>
<protein>
    <recommendedName>
        <fullName evidence="2">ABC-type transport auxiliary lipoprotein component domain-containing protein</fullName>
    </recommendedName>
</protein>
<sequence>MTVIKGLGAVLAVLWLTGCAASGPAATRYTLPGDAMEAPDRIAGAEAGHRLVVAQPRLARFLEVEGLVLQLDDITLNEASQHQWAEPLGLQLERGLRERLAARLPDTRVTGEDVDGRRDDAATLRLEVDRFHGRHDGQAVVGGQWQLRDTEGSLLVLSPFAIEVPLAEDGYPAMVRALGRGWDRVADEIAGEIKRLR</sequence>
<feature type="chain" id="PRO_5012023466" description="ABC-type transport auxiliary lipoprotein component domain-containing protein" evidence="1">
    <location>
        <begin position="21"/>
        <end position="197"/>
    </location>
</feature>
<dbReference type="SUPFAM" id="SSF159594">
    <property type="entry name" value="XCC0632-like"/>
    <property type="match status" value="1"/>
</dbReference>
<proteinExistence type="predicted"/>
<dbReference type="EMBL" id="CP018139">
    <property type="protein sequence ID" value="APE29485.1"/>
    <property type="molecule type" value="Genomic_DNA"/>
</dbReference>